<feature type="compositionally biased region" description="Acidic residues" evidence="1">
    <location>
        <begin position="8"/>
        <end position="20"/>
    </location>
</feature>
<reference evidence="2 3" key="1">
    <citation type="submission" date="2015-09" db="EMBL/GenBank/DDBJ databases">
        <title>Trachymyrmex zeteki WGS genome.</title>
        <authorList>
            <person name="Nygaard S."/>
            <person name="Hu H."/>
            <person name="Boomsma J."/>
            <person name="Zhang G."/>
        </authorList>
    </citation>
    <scope>NUCLEOTIDE SEQUENCE [LARGE SCALE GENOMIC DNA]</scope>
    <source>
        <strain evidence="2">Tzet28-1</strain>
        <tissue evidence="2">Whole body</tissue>
    </source>
</reference>
<feature type="non-terminal residue" evidence="2">
    <location>
        <position position="1"/>
    </location>
</feature>
<keyword evidence="3" id="KW-1185">Reference proteome</keyword>
<evidence type="ECO:0000313" key="3">
    <source>
        <dbReference type="Proteomes" id="UP000075809"/>
    </source>
</evidence>
<accession>A0A151WLA3</accession>
<name>A0A151WLA3_9HYME</name>
<proteinExistence type="predicted"/>
<feature type="region of interest" description="Disordered" evidence="1">
    <location>
        <begin position="1"/>
        <end position="20"/>
    </location>
</feature>
<protein>
    <submittedName>
        <fullName evidence="2">Uncharacterized protein</fullName>
    </submittedName>
</protein>
<evidence type="ECO:0000313" key="2">
    <source>
        <dbReference type="EMBL" id="KYQ48669.1"/>
    </source>
</evidence>
<evidence type="ECO:0000256" key="1">
    <source>
        <dbReference type="SAM" id="MobiDB-lite"/>
    </source>
</evidence>
<sequence length="122" mass="13705">GETREEKKEEEEEEEANAEDDIISRIPVFLKQVVGTSSPKLVPRQYGWRMRADAIEKLLSLLVTPVHSRLRMQEQANQTVDVWSTCSGPSTGPRGGAEPSRFRALKVVRRRLIAGFDRASAV</sequence>
<gene>
    <name evidence="2" type="ORF">ALC60_12174</name>
</gene>
<dbReference type="AlphaFoldDB" id="A0A151WLA3"/>
<dbReference type="EMBL" id="KQ982959">
    <property type="protein sequence ID" value="KYQ48669.1"/>
    <property type="molecule type" value="Genomic_DNA"/>
</dbReference>
<organism evidence="2 3">
    <name type="scientific">Mycetomoellerius zeteki</name>
    <dbReference type="NCBI Taxonomy" id="64791"/>
    <lineage>
        <taxon>Eukaryota</taxon>
        <taxon>Metazoa</taxon>
        <taxon>Ecdysozoa</taxon>
        <taxon>Arthropoda</taxon>
        <taxon>Hexapoda</taxon>
        <taxon>Insecta</taxon>
        <taxon>Pterygota</taxon>
        <taxon>Neoptera</taxon>
        <taxon>Endopterygota</taxon>
        <taxon>Hymenoptera</taxon>
        <taxon>Apocrita</taxon>
        <taxon>Aculeata</taxon>
        <taxon>Formicoidea</taxon>
        <taxon>Formicidae</taxon>
        <taxon>Myrmicinae</taxon>
        <taxon>Mycetomoellerius</taxon>
    </lineage>
</organism>
<dbReference type="Proteomes" id="UP000075809">
    <property type="component" value="Unassembled WGS sequence"/>
</dbReference>